<feature type="non-terminal residue" evidence="3">
    <location>
        <position position="778"/>
    </location>
</feature>
<proteinExistence type="predicted"/>
<dbReference type="InterPro" id="IPR029064">
    <property type="entry name" value="Ribosomal_eL30-like_sf"/>
</dbReference>
<dbReference type="Gene3D" id="3.30.1330.30">
    <property type="match status" value="1"/>
</dbReference>
<evidence type="ECO:0000313" key="3">
    <source>
        <dbReference type="EMBL" id="GFG34662.1"/>
    </source>
</evidence>
<evidence type="ECO:0000313" key="4">
    <source>
        <dbReference type="Proteomes" id="UP000502823"/>
    </source>
</evidence>
<keyword evidence="4" id="KW-1185">Reference proteome</keyword>
<feature type="region of interest" description="Disordered" evidence="1">
    <location>
        <begin position="332"/>
        <end position="351"/>
    </location>
</feature>
<gene>
    <name evidence="3" type="ORF">Cfor_10899</name>
</gene>
<feature type="compositionally biased region" description="Basic residues" evidence="1">
    <location>
        <begin position="484"/>
        <end position="493"/>
    </location>
</feature>
<dbReference type="EMBL" id="BLKM01005549">
    <property type="protein sequence ID" value="GFG34662.1"/>
    <property type="molecule type" value="Genomic_DNA"/>
</dbReference>
<dbReference type="PANTHER" id="PTHR13284:SF4">
    <property type="entry name" value="C2H2-TYPE DOMAIN-CONTAINING PROTEIN"/>
    <property type="match status" value="1"/>
</dbReference>
<dbReference type="Pfam" id="PF01248">
    <property type="entry name" value="Ribosomal_L7Ae"/>
    <property type="match status" value="1"/>
</dbReference>
<name>A0A6L2PTY4_COPFO</name>
<protein>
    <recommendedName>
        <fullName evidence="2">Ribosomal protein eL8/eL30/eS12/Gadd45 domain-containing protein</fullName>
    </recommendedName>
</protein>
<dbReference type="InterPro" id="IPR040051">
    <property type="entry name" value="SECISBP2"/>
</dbReference>
<dbReference type="OrthoDB" id="263617at2759"/>
<sequence>MDVSETSTSWPNDHCVVMDKFGHVRSKSFACAVSVDECKGNIGSVPNYIPIRKLVANKVEKQASMAGGLNSRDYSRTSWPGLTKSVAFQRHGNKSQWSDMTVSDKAIKEGMRRRNEMKILNGLGSSASKSDIANSVLTVQGNSSDAPLQASSYSYKMERCNSVEESCVNSSGTVAELEKCCVKNSHQVPMSSWRKPKNVASIYNGTDGSKKYATCGGGVRGVAFEGQICDSYVDSTGSSRMFCDTSDTKMQLVLTHVQKTDLPQTSLQEQGITIAESGNAIGTRRSIQRRKALREEKKRLREEEIRRKMLAPKGQTVRLVSQKMAEEFLNSNPKSMSFSTSQTAAPALNEKEFPTVDESRRQRMRLNEGQSCGVQHGDVQDGIPSYAAEVELKHEGVDDDGCVKMSSTEDEVFEATNNVSVRNRKRKDPVQINLLSLIKTQPSRHNKGQGEKGSVSKVNSRTQKRDDLIRYSGNQLDASNPERKRGKKREVSKKKKISVLKSVILEERALRQQHRAFHDQSGSVGVQEEGGVTADSSAGINDAVLSAAGEIQGCSCVTDTGEVTGDDIRKDEGVNITEVLNLTESLKENLSLSRSCQTTTLSDVSDGLECTEEMISKVDRGGGNCTMVPSGLLQHGVMEELWRLSVHSRKFREYCDNSVTVPLNSAVKLLLKDIIKFQDRLYHRDPVKAFAKRRYVLGFREVMKYLHLKKLKLIVIAPDLEVAKQKGGIDDIVAQLKEESTAQGLPCLFALSRRELGYLTFKKVGVSCVGVCSYEGSE</sequence>
<dbReference type="SUPFAM" id="SSF55315">
    <property type="entry name" value="L30e-like"/>
    <property type="match status" value="1"/>
</dbReference>
<dbReference type="Proteomes" id="UP000502823">
    <property type="component" value="Unassembled WGS sequence"/>
</dbReference>
<dbReference type="InterPro" id="IPR004038">
    <property type="entry name" value="Ribosomal_eL8/eL30/eS12/Gad45"/>
</dbReference>
<dbReference type="GO" id="GO:1990904">
    <property type="term" value="C:ribonucleoprotein complex"/>
    <property type="evidence" value="ECO:0007669"/>
    <property type="project" value="TreeGrafter"/>
</dbReference>
<dbReference type="GO" id="GO:0043021">
    <property type="term" value="F:ribonucleoprotein complex binding"/>
    <property type="evidence" value="ECO:0007669"/>
    <property type="project" value="TreeGrafter"/>
</dbReference>
<dbReference type="InParanoid" id="A0A6L2PTY4"/>
<feature type="domain" description="Ribosomal protein eL8/eL30/eS12/Gadd45" evidence="2">
    <location>
        <begin position="688"/>
        <end position="777"/>
    </location>
</feature>
<feature type="region of interest" description="Disordered" evidence="1">
    <location>
        <begin position="436"/>
        <end position="493"/>
    </location>
</feature>
<dbReference type="GO" id="GO:0035368">
    <property type="term" value="F:selenocysteine insertion sequence binding"/>
    <property type="evidence" value="ECO:0007669"/>
    <property type="project" value="InterPro"/>
</dbReference>
<evidence type="ECO:0000259" key="2">
    <source>
        <dbReference type="Pfam" id="PF01248"/>
    </source>
</evidence>
<organism evidence="3 4">
    <name type="scientific">Coptotermes formosanus</name>
    <name type="common">Formosan subterranean termite</name>
    <dbReference type="NCBI Taxonomy" id="36987"/>
    <lineage>
        <taxon>Eukaryota</taxon>
        <taxon>Metazoa</taxon>
        <taxon>Ecdysozoa</taxon>
        <taxon>Arthropoda</taxon>
        <taxon>Hexapoda</taxon>
        <taxon>Insecta</taxon>
        <taxon>Pterygota</taxon>
        <taxon>Neoptera</taxon>
        <taxon>Polyneoptera</taxon>
        <taxon>Dictyoptera</taxon>
        <taxon>Blattodea</taxon>
        <taxon>Blattoidea</taxon>
        <taxon>Termitoidae</taxon>
        <taxon>Rhinotermitidae</taxon>
        <taxon>Coptotermes</taxon>
    </lineage>
</organism>
<evidence type="ECO:0000256" key="1">
    <source>
        <dbReference type="SAM" id="MobiDB-lite"/>
    </source>
</evidence>
<dbReference type="GO" id="GO:0005739">
    <property type="term" value="C:mitochondrion"/>
    <property type="evidence" value="ECO:0007669"/>
    <property type="project" value="TreeGrafter"/>
</dbReference>
<dbReference type="GO" id="GO:0003730">
    <property type="term" value="F:mRNA 3'-UTR binding"/>
    <property type="evidence" value="ECO:0007669"/>
    <property type="project" value="TreeGrafter"/>
</dbReference>
<accession>A0A6L2PTY4</accession>
<dbReference type="PANTHER" id="PTHR13284">
    <property type="entry name" value="GH01354P"/>
    <property type="match status" value="1"/>
</dbReference>
<feature type="compositionally biased region" description="Polar residues" evidence="1">
    <location>
        <begin position="332"/>
        <end position="344"/>
    </location>
</feature>
<dbReference type="AlphaFoldDB" id="A0A6L2PTY4"/>
<comment type="caution">
    <text evidence="3">The sequence shown here is derived from an EMBL/GenBank/DDBJ whole genome shotgun (WGS) entry which is preliminary data.</text>
</comment>
<reference evidence="4" key="1">
    <citation type="submission" date="2020-01" db="EMBL/GenBank/DDBJ databases">
        <title>Draft genome sequence of the Termite Coptotermes fromosanus.</title>
        <authorList>
            <person name="Itakura S."/>
            <person name="Yosikawa Y."/>
            <person name="Umezawa K."/>
        </authorList>
    </citation>
    <scope>NUCLEOTIDE SEQUENCE [LARGE SCALE GENOMIC DNA]</scope>
</reference>